<evidence type="ECO:0000313" key="1">
    <source>
        <dbReference type="EMBL" id="GGY72940.1"/>
    </source>
</evidence>
<accession>A0ABQ3B2U4</accession>
<name>A0ABQ3B2U4_9GAMM</name>
<sequence length="120" mass="13864">MELTKLDELLDSLDELVATRLEELELETDFELLDFIELVETELAEVEFFGDSGVLPPPKLPPPPPPPPQADRKIDRAISKPNRVRNVFIFFSVFYFQKNLVRKKTKIMEVYKSLIPFVTA</sequence>
<protein>
    <submittedName>
        <fullName evidence="1">Uncharacterized protein</fullName>
    </submittedName>
</protein>
<dbReference type="EMBL" id="BMYZ01000001">
    <property type="protein sequence ID" value="GGY72940.1"/>
    <property type="molecule type" value="Genomic_DNA"/>
</dbReference>
<evidence type="ECO:0000313" key="2">
    <source>
        <dbReference type="Proteomes" id="UP000619761"/>
    </source>
</evidence>
<keyword evidence="2" id="KW-1185">Reference proteome</keyword>
<organism evidence="1 2">
    <name type="scientific">Cellvibrio zantedeschiae</name>
    <dbReference type="NCBI Taxonomy" id="1237077"/>
    <lineage>
        <taxon>Bacteria</taxon>
        <taxon>Pseudomonadati</taxon>
        <taxon>Pseudomonadota</taxon>
        <taxon>Gammaproteobacteria</taxon>
        <taxon>Cellvibrionales</taxon>
        <taxon>Cellvibrionaceae</taxon>
        <taxon>Cellvibrio</taxon>
    </lineage>
</organism>
<proteinExistence type="predicted"/>
<reference evidence="2" key="1">
    <citation type="journal article" date="2019" name="Int. J. Syst. Evol. Microbiol.">
        <title>The Global Catalogue of Microorganisms (GCM) 10K type strain sequencing project: providing services to taxonomists for standard genome sequencing and annotation.</title>
        <authorList>
            <consortium name="The Broad Institute Genomics Platform"/>
            <consortium name="The Broad Institute Genome Sequencing Center for Infectious Disease"/>
            <person name="Wu L."/>
            <person name="Ma J."/>
        </authorList>
    </citation>
    <scope>NUCLEOTIDE SEQUENCE [LARGE SCALE GENOMIC DNA]</scope>
    <source>
        <strain evidence="2">KCTC 32239</strain>
    </source>
</reference>
<comment type="caution">
    <text evidence="1">The sequence shown here is derived from an EMBL/GenBank/DDBJ whole genome shotgun (WGS) entry which is preliminary data.</text>
</comment>
<gene>
    <name evidence="1" type="ORF">GCM10011613_17460</name>
</gene>
<dbReference type="Proteomes" id="UP000619761">
    <property type="component" value="Unassembled WGS sequence"/>
</dbReference>